<keyword evidence="8" id="KW-1185">Reference proteome</keyword>
<keyword evidence="2" id="KW-0479">Metal-binding</keyword>
<evidence type="ECO:0000313" key="7">
    <source>
        <dbReference type="EMBL" id="MFC3909266.1"/>
    </source>
</evidence>
<proteinExistence type="predicted"/>
<evidence type="ECO:0000313" key="8">
    <source>
        <dbReference type="Proteomes" id="UP001595758"/>
    </source>
</evidence>
<name>A0ABV8CGJ1_9GAMM</name>
<dbReference type="SUPFAM" id="SSF48537">
    <property type="entry name" value="Phospholipase C/P1 nuclease"/>
    <property type="match status" value="1"/>
</dbReference>
<dbReference type="Gene3D" id="1.10.575.10">
    <property type="entry name" value="P1 Nuclease"/>
    <property type="match status" value="1"/>
</dbReference>
<keyword evidence="1" id="KW-0540">Nuclease</keyword>
<keyword evidence="4" id="KW-0378">Hydrolase</keyword>
<evidence type="ECO:0000256" key="2">
    <source>
        <dbReference type="ARBA" id="ARBA00022723"/>
    </source>
</evidence>
<keyword evidence="5" id="KW-1015">Disulfide bond</keyword>
<accession>A0ABV8CGJ1</accession>
<keyword evidence="3" id="KW-0255">Endonuclease</keyword>
<dbReference type="PANTHER" id="PTHR33146:SF10">
    <property type="entry name" value="STRAND-SPECIFIC NUCLEASE, PUTATIVE-RELATED"/>
    <property type="match status" value="1"/>
</dbReference>
<gene>
    <name evidence="7" type="ORF">ACFORL_09295</name>
</gene>
<sequence length="269" mass="29829">MLGFSALNTYGWSAMGHRVIAQIALDHLTQEAKKLFLQYNNSIDKLSFVEAAVWLDNVNYHNIRILKTIHYIDIPYIMDGIKPPALNPDNGITAIKSAVAILRDINSPDYMKGINTRIITHVVGDLHQPMHAVTLYSTEFKEGDMGGNLYCLQANSIAANLHGYWDKGGGLLNSHKKITSARITRVARKVEDKWPCPSVSGSQLAPETWANESYQLAITKAYKINYGQKPSHAYQNMVKQISEQRLALAGCRLASLLNQIANASESGSM</sequence>
<dbReference type="RefSeq" id="WP_382343316.1">
    <property type="nucleotide sequence ID" value="NZ_JBHSAB010000023.1"/>
</dbReference>
<comment type="caution">
    <text evidence="7">The sequence shown here is derived from an EMBL/GenBank/DDBJ whole genome shotgun (WGS) entry which is preliminary data.</text>
</comment>
<evidence type="ECO:0000256" key="5">
    <source>
        <dbReference type="ARBA" id="ARBA00023157"/>
    </source>
</evidence>
<dbReference type="Pfam" id="PF02265">
    <property type="entry name" value="S1-P1_nuclease"/>
    <property type="match status" value="1"/>
</dbReference>
<reference evidence="8" key="1">
    <citation type="journal article" date="2019" name="Int. J. Syst. Evol. Microbiol.">
        <title>The Global Catalogue of Microorganisms (GCM) 10K type strain sequencing project: providing services to taxonomists for standard genome sequencing and annotation.</title>
        <authorList>
            <consortium name="The Broad Institute Genomics Platform"/>
            <consortium name="The Broad Institute Genome Sequencing Center for Infectious Disease"/>
            <person name="Wu L."/>
            <person name="Ma J."/>
        </authorList>
    </citation>
    <scope>NUCLEOTIDE SEQUENCE [LARGE SCALE GENOMIC DNA]</scope>
    <source>
        <strain evidence="8">CCUG 59858</strain>
    </source>
</reference>
<dbReference type="EMBL" id="JBHSAB010000023">
    <property type="protein sequence ID" value="MFC3909266.1"/>
    <property type="molecule type" value="Genomic_DNA"/>
</dbReference>
<organism evidence="7 8">
    <name type="scientific">Legionella dresdenensis</name>
    <dbReference type="NCBI Taxonomy" id="450200"/>
    <lineage>
        <taxon>Bacteria</taxon>
        <taxon>Pseudomonadati</taxon>
        <taxon>Pseudomonadota</taxon>
        <taxon>Gammaproteobacteria</taxon>
        <taxon>Legionellales</taxon>
        <taxon>Legionellaceae</taxon>
        <taxon>Legionella</taxon>
    </lineage>
</organism>
<dbReference type="CDD" id="cd11010">
    <property type="entry name" value="S1-P1_nuclease"/>
    <property type="match status" value="1"/>
</dbReference>
<dbReference type="InterPro" id="IPR008947">
    <property type="entry name" value="PLipase_C/P1_nuclease_dom_sf"/>
</dbReference>
<protein>
    <submittedName>
        <fullName evidence="7">S1/P1 nuclease</fullName>
    </submittedName>
</protein>
<dbReference type="InterPro" id="IPR003154">
    <property type="entry name" value="S1/P1nuclease"/>
</dbReference>
<evidence type="ECO:0000256" key="4">
    <source>
        <dbReference type="ARBA" id="ARBA00022801"/>
    </source>
</evidence>
<evidence type="ECO:0000256" key="6">
    <source>
        <dbReference type="ARBA" id="ARBA00023180"/>
    </source>
</evidence>
<evidence type="ECO:0000256" key="1">
    <source>
        <dbReference type="ARBA" id="ARBA00022722"/>
    </source>
</evidence>
<dbReference type="PANTHER" id="PTHR33146">
    <property type="entry name" value="ENDONUCLEASE 4"/>
    <property type="match status" value="1"/>
</dbReference>
<keyword evidence="6" id="KW-0325">Glycoprotein</keyword>
<evidence type="ECO:0000256" key="3">
    <source>
        <dbReference type="ARBA" id="ARBA00022759"/>
    </source>
</evidence>
<dbReference type="Proteomes" id="UP001595758">
    <property type="component" value="Unassembled WGS sequence"/>
</dbReference>